<reference evidence="2 3" key="1">
    <citation type="submission" date="2014-02" db="EMBL/GenBank/DDBJ databases">
        <title>The Genome Sequence of Trichophyton interdigitale MR816.</title>
        <authorList>
            <consortium name="The Broad Institute Genomics Platform"/>
            <person name="Cuomo C.A."/>
            <person name="White T.C."/>
            <person name="Graser Y."/>
            <person name="Martinez-Rossi N."/>
            <person name="Heitman J."/>
            <person name="Young S.K."/>
            <person name="Zeng Q."/>
            <person name="Gargeya S."/>
            <person name="Abouelleil A."/>
            <person name="Alvarado L."/>
            <person name="Chapman S.B."/>
            <person name="Gainer-Dewar J."/>
            <person name="Goldberg J."/>
            <person name="Griggs A."/>
            <person name="Gujja S."/>
            <person name="Hansen M."/>
            <person name="Howarth C."/>
            <person name="Imamovic A."/>
            <person name="Larimer J."/>
            <person name="Martinez D."/>
            <person name="Murphy C."/>
            <person name="Pearson M.D."/>
            <person name="Persinoti G."/>
            <person name="Poon T."/>
            <person name="Priest M."/>
            <person name="Roberts A.D."/>
            <person name="Saif S."/>
            <person name="Shea T.D."/>
            <person name="Sykes S.N."/>
            <person name="Wortman J."/>
            <person name="Nusbaum C."/>
            <person name="Birren B."/>
        </authorList>
    </citation>
    <scope>NUCLEOTIDE SEQUENCE [LARGE SCALE GENOMIC DNA]</scope>
    <source>
        <strain evidence="2 3">MR816</strain>
    </source>
</reference>
<gene>
    <name evidence="2" type="ORF">H109_01132</name>
</gene>
<evidence type="ECO:0000313" key="3">
    <source>
        <dbReference type="Proteomes" id="UP000024533"/>
    </source>
</evidence>
<organism evidence="2 3">
    <name type="scientific">Trichophyton interdigitale (strain MR816)</name>
    <dbReference type="NCBI Taxonomy" id="1215338"/>
    <lineage>
        <taxon>Eukaryota</taxon>
        <taxon>Fungi</taxon>
        <taxon>Dikarya</taxon>
        <taxon>Ascomycota</taxon>
        <taxon>Pezizomycotina</taxon>
        <taxon>Eurotiomycetes</taxon>
        <taxon>Eurotiomycetidae</taxon>
        <taxon>Onygenales</taxon>
        <taxon>Arthrodermataceae</taxon>
        <taxon>Trichophyton</taxon>
    </lineage>
</organism>
<dbReference type="Proteomes" id="UP000024533">
    <property type="component" value="Unassembled WGS sequence"/>
</dbReference>
<dbReference type="AlphaFoldDB" id="A0A059JGV7"/>
<feature type="region of interest" description="Disordered" evidence="1">
    <location>
        <begin position="1"/>
        <end position="24"/>
    </location>
</feature>
<accession>A0A059JGV7</accession>
<sequence length="120" mass="13217">MANREPSQASIRSDQSSAQRTEGVLANRHEANFSPFTPLVGHVHPDGLGVPSRAHNGCLHPRSLPPRSFSPSRGWSQLWDKESCSGDAVRLVGWLLIRSYAERSLFEPNNPGNSNGPVRY</sequence>
<dbReference type="OrthoDB" id="10552062at2759"/>
<evidence type="ECO:0000313" key="2">
    <source>
        <dbReference type="EMBL" id="KDB27116.1"/>
    </source>
</evidence>
<proteinExistence type="predicted"/>
<comment type="caution">
    <text evidence="2">The sequence shown here is derived from an EMBL/GenBank/DDBJ whole genome shotgun (WGS) entry which is preliminary data.</text>
</comment>
<protein>
    <submittedName>
        <fullName evidence="2">Uncharacterized protein</fullName>
    </submittedName>
</protein>
<dbReference type="EMBL" id="AOKY01000085">
    <property type="protein sequence ID" value="KDB27116.1"/>
    <property type="molecule type" value="Genomic_DNA"/>
</dbReference>
<feature type="compositionally biased region" description="Polar residues" evidence="1">
    <location>
        <begin position="1"/>
        <end position="20"/>
    </location>
</feature>
<evidence type="ECO:0000256" key="1">
    <source>
        <dbReference type="SAM" id="MobiDB-lite"/>
    </source>
</evidence>
<keyword evidence="3" id="KW-1185">Reference proteome</keyword>
<dbReference type="HOGENOM" id="CLU_2090648_0_0_1"/>
<name>A0A059JGV7_TRIIM</name>